<accession>L8GUC4</accession>
<dbReference type="GO" id="GO:0051764">
    <property type="term" value="P:actin crosslink formation"/>
    <property type="evidence" value="ECO:0007669"/>
    <property type="project" value="TreeGrafter"/>
</dbReference>
<dbReference type="GeneID" id="14916347"/>
<dbReference type="Proteomes" id="UP000011083">
    <property type="component" value="Unassembled WGS sequence"/>
</dbReference>
<dbReference type="OrthoDB" id="29877at2759"/>
<evidence type="ECO:0000259" key="2">
    <source>
        <dbReference type="Pfam" id="PF18060"/>
    </source>
</evidence>
<sequence length="268" mass="30641">MAVRASREELYTKFKEAAALPVDDQAKVFLRAFAVDFQGAFEEVLDVANEWKKYGGGGMVDEFQAHLFLEKRGETLTVAALREKLKVEVDIEKNRQVAFIEYALWKWGKKLVDMFFPDVPVDPAALAALEKAIDDYQKVLAVRAARDQKMAELEATAALGGVKGMAAKAQLEQMKSEDLLEQNRREVTSAANKRKAQRVVDDVETRRKEEERKREETLKLEQARLAEEKKRKEEEEARAKEESRRRLKRRPRSGATRLLFGSCHPCTL</sequence>
<gene>
    <name evidence="3" type="ORF">ACA1_378250</name>
</gene>
<evidence type="ECO:0000313" key="4">
    <source>
        <dbReference type="Proteomes" id="UP000011083"/>
    </source>
</evidence>
<dbReference type="AlphaFoldDB" id="L8GUC4"/>
<dbReference type="OMA" id="VSFIEYC"/>
<evidence type="ECO:0000256" key="1">
    <source>
        <dbReference type="SAM" id="MobiDB-lite"/>
    </source>
</evidence>
<dbReference type="Pfam" id="PF18060">
    <property type="entry name" value="F_actin_bund_C"/>
    <property type="match status" value="1"/>
</dbReference>
<reference evidence="3 4" key="1">
    <citation type="journal article" date="2013" name="Genome Biol.">
        <title>Genome of Acanthamoeba castellanii highlights extensive lateral gene transfer and early evolution of tyrosine kinase signaling.</title>
        <authorList>
            <person name="Clarke M."/>
            <person name="Lohan A.J."/>
            <person name="Liu B."/>
            <person name="Lagkouvardos I."/>
            <person name="Roy S."/>
            <person name="Zafar N."/>
            <person name="Bertelli C."/>
            <person name="Schilde C."/>
            <person name="Kianianmomeni A."/>
            <person name="Burglin T.R."/>
            <person name="Frech C."/>
            <person name="Turcotte B."/>
            <person name="Kopec K.O."/>
            <person name="Synnott J.M."/>
            <person name="Choo C."/>
            <person name="Paponov I."/>
            <person name="Finkler A."/>
            <person name="Soon Heng Tan C."/>
            <person name="Hutchins A.P."/>
            <person name="Weinmeier T."/>
            <person name="Rattei T."/>
            <person name="Chu J.S."/>
            <person name="Gimenez G."/>
            <person name="Irimia M."/>
            <person name="Rigden D.J."/>
            <person name="Fitzpatrick D.A."/>
            <person name="Lorenzo-Morales J."/>
            <person name="Bateman A."/>
            <person name="Chiu C.H."/>
            <person name="Tang P."/>
            <person name="Hegemann P."/>
            <person name="Fromm H."/>
            <person name="Raoult D."/>
            <person name="Greub G."/>
            <person name="Miranda-Saavedra D."/>
            <person name="Chen N."/>
            <person name="Nash P."/>
            <person name="Ginger M.L."/>
            <person name="Horn M."/>
            <person name="Schaap P."/>
            <person name="Caler L."/>
            <person name="Loftus B."/>
        </authorList>
    </citation>
    <scope>NUCLEOTIDE SEQUENCE [LARGE SCALE GENOMIC DNA]</scope>
    <source>
        <strain evidence="3 4">Neff</strain>
    </source>
</reference>
<evidence type="ECO:0000313" key="3">
    <source>
        <dbReference type="EMBL" id="ELR15706.1"/>
    </source>
</evidence>
<feature type="compositionally biased region" description="Basic and acidic residues" evidence="1">
    <location>
        <begin position="198"/>
        <end position="244"/>
    </location>
</feature>
<dbReference type="VEuPathDB" id="AmoebaDB:ACA1_378250"/>
<dbReference type="GO" id="GO:0030046">
    <property type="term" value="P:parallel actin filament bundle assembly"/>
    <property type="evidence" value="ECO:0007669"/>
    <property type="project" value="TreeGrafter"/>
</dbReference>
<dbReference type="PANTHER" id="PTHR37009:SF2">
    <property type="entry name" value="TOLA PROTEIN"/>
    <property type="match status" value="1"/>
</dbReference>
<dbReference type="InterPro" id="IPR040810">
    <property type="entry name" value="F_actin_bund_C"/>
</dbReference>
<dbReference type="GO" id="GO:0051015">
    <property type="term" value="F:actin filament binding"/>
    <property type="evidence" value="ECO:0007669"/>
    <property type="project" value="TreeGrafter"/>
</dbReference>
<dbReference type="GO" id="GO:0030863">
    <property type="term" value="C:cortical cytoskeleton"/>
    <property type="evidence" value="ECO:0007669"/>
    <property type="project" value="TreeGrafter"/>
</dbReference>
<name>L8GUC4_ACACF</name>
<dbReference type="EMBL" id="KB008025">
    <property type="protein sequence ID" value="ELR15706.1"/>
    <property type="molecule type" value="Genomic_DNA"/>
</dbReference>
<feature type="region of interest" description="Disordered" evidence="1">
    <location>
        <begin position="186"/>
        <end position="268"/>
    </location>
</feature>
<organism evidence="3 4">
    <name type="scientific">Acanthamoeba castellanii (strain ATCC 30010 / Neff)</name>
    <dbReference type="NCBI Taxonomy" id="1257118"/>
    <lineage>
        <taxon>Eukaryota</taxon>
        <taxon>Amoebozoa</taxon>
        <taxon>Discosea</taxon>
        <taxon>Longamoebia</taxon>
        <taxon>Centramoebida</taxon>
        <taxon>Acanthamoebidae</taxon>
        <taxon>Acanthamoeba</taxon>
    </lineage>
</organism>
<dbReference type="InterPro" id="IPR053356">
    <property type="entry name" value="Calcium-reg_actin-bundling"/>
</dbReference>
<feature type="domain" description="Calcium-regulated actin-bundling protein C-terminal" evidence="2">
    <location>
        <begin position="130"/>
        <end position="216"/>
    </location>
</feature>
<keyword evidence="4" id="KW-1185">Reference proteome</keyword>
<dbReference type="RefSeq" id="XP_004337719.1">
    <property type="nucleotide sequence ID" value="XM_004337671.1"/>
</dbReference>
<proteinExistence type="predicted"/>
<dbReference type="KEGG" id="acan:ACA1_378250"/>
<protein>
    <recommendedName>
        <fullName evidence="2">Calcium-regulated actin-bundling protein C-terminal domain-containing protein</fullName>
    </recommendedName>
</protein>
<dbReference type="PANTHER" id="PTHR37009">
    <property type="entry name" value="EF-HAND DOMAIN-CONTAINING PROTEIN"/>
    <property type="match status" value="1"/>
</dbReference>